<accession>A0A7I8LH72</accession>
<gene>
    <name evidence="1" type="ORF">SI8410_15019880</name>
</gene>
<keyword evidence="2" id="KW-1185">Reference proteome</keyword>
<sequence length="76" mass="8544">MPVRNANHSIYSYGNGNEKQEILFLEISRVMPVGGIKTTPGAPPDLCHAELLRAFAPMYLLPLNHFLRLNDNTDSY</sequence>
<dbReference type="AlphaFoldDB" id="A0A7I8LH72"/>
<protein>
    <submittedName>
        <fullName evidence="1">Uncharacterized protein</fullName>
    </submittedName>
</protein>
<dbReference type="EMBL" id="LR746278">
    <property type="protein sequence ID" value="CAA7409202.1"/>
    <property type="molecule type" value="Genomic_DNA"/>
</dbReference>
<reference evidence="1" key="1">
    <citation type="submission" date="2020-02" db="EMBL/GenBank/DDBJ databases">
        <authorList>
            <person name="Scholz U."/>
            <person name="Mascher M."/>
            <person name="Fiebig A."/>
        </authorList>
    </citation>
    <scope>NUCLEOTIDE SEQUENCE</scope>
</reference>
<organism evidence="1 2">
    <name type="scientific">Spirodela intermedia</name>
    <name type="common">Intermediate duckweed</name>
    <dbReference type="NCBI Taxonomy" id="51605"/>
    <lineage>
        <taxon>Eukaryota</taxon>
        <taxon>Viridiplantae</taxon>
        <taxon>Streptophyta</taxon>
        <taxon>Embryophyta</taxon>
        <taxon>Tracheophyta</taxon>
        <taxon>Spermatophyta</taxon>
        <taxon>Magnoliopsida</taxon>
        <taxon>Liliopsida</taxon>
        <taxon>Araceae</taxon>
        <taxon>Lemnoideae</taxon>
        <taxon>Spirodela</taxon>
    </lineage>
</organism>
<dbReference type="Proteomes" id="UP000663760">
    <property type="component" value="Chromosome 15"/>
</dbReference>
<name>A0A7I8LH72_SPIIN</name>
<evidence type="ECO:0000313" key="1">
    <source>
        <dbReference type="EMBL" id="CAA7409202.1"/>
    </source>
</evidence>
<proteinExistence type="predicted"/>
<dbReference type="OrthoDB" id="723447at2759"/>
<evidence type="ECO:0000313" key="2">
    <source>
        <dbReference type="Proteomes" id="UP000663760"/>
    </source>
</evidence>